<reference evidence="8 9" key="1">
    <citation type="submission" date="2020-02" db="EMBL/GenBank/DDBJ databases">
        <authorList>
            <person name="Li X.-J."/>
            <person name="Han X.-M."/>
        </authorList>
    </citation>
    <scope>NUCLEOTIDE SEQUENCE [LARGE SCALE GENOMIC DNA]</scope>
    <source>
        <strain evidence="8 9">CCTCC AB 2017055</strain>
    </source>
</reference>
<comment type="subcellular location">
    <subcellularLocation>
        <location evidence="1">Cell membrane</location>
        <topology evidence="1">Multi-pass membrane protein</topology>
    </subcellularLocation>
</comment>
<dbReference type="GO" id="GO:0005886">
    <property type="term" value="C:plasma membrane"/>
    <property type="evidence" value="ECO:0007669"/>
    <property type="project" value="UniProtKB-SubCell"/>
</dbReference>
<dbReference type="RefSeq" id="WP_163742349.1">
    <property type="nucleotide sequence ID" value="NZ_JAAGOA010000019.1"/>
</dbReference>
<dbReference type="CDD" id="cd01610">
    <property type="entry name" value="PAP2_like"/>
    <property type="match status" value="1"/>
</dbReference>
<sequence length="460" mass="48910">MDIDSGLRRLSQSANKGRLWLGIAAAGAFMSKPTRRAVFRGLGALAVSSAAVNVALKPLFQRERPVLERTAVVRQLTHQPWTASFPSGHAASAAAFATGVALERPRLAIVIGPLAAAVAYSRVHVGVHHPSDVLAGAALGAGIAVASQRWWPVRPQAPARIRHRVDAPALPEGHGLVIAVNPASGMNSDPVGQVRRLLPAATIVELDPDSDLTEQLSSTVARTDTRAVGAAGGDGTVASVAAFARDRGLPLAVFPTGTLNHFARDVGIDTLDDARRAVESGEAVAVDVARANGVTFLNTASIGGYPEMVQRRQQLEGRFGKWLAMAIATGQVLRSHRPVRLHLNGVPTEVWMLFVGNGRYLPRGTFPAWRPRLDDGELDVQYLKVGPFSRTRATAAILAGTAPHSRVHRATTATSLTVIAESGSFEIACDGETVGSYDRCEFRKLVGPLIVYRPYDVEST</sequence>
<gene>
    <name evidence="8" type="ORF">G1H10_23370</name>
</gene>
<feature type="domain" description="DAGKc" evidence="7">
    <location>
        <begin position="223"/>
        <end position="295"/>
    </location>
</feature>
<name>A0A6L9SDF5_9ACTN</name>
<dbReference type="Gene3D" id="1.20.144.10">
    <property type="entry name" value="Phosphatidic acid phosphatase type 2/haloperoxidase"/>
    <property type="match status" value="1"/>
</dbReference>
<protein>
    <submittedName>
        <fullName evidence="8">Phosphatase PAP2 family protein</fullName>
    </submittedName>
</protein>
<evidence type="ECO:0000313" key="8">
    <source>
        <dbReference type="EMBL" id="NEE03109.1"/>
    </source>
</evidence>
<evidence type="ECO:0000259" key="7">
    <source>
        <dbReference type="PROSITE" id="PS50146"/>
    </source>
</evidence>
<dbReference type="InterPro" id="IPR000326">
    <property type="entry name" value="PAP2/HPO"/>
</dbReference>
<keyword evidence="2" id="KW-1003">Cell membrane</keyword>
<evidence type="ECO:0000256" key="3">
    <source>
        <dbReference type="ARBA" id="ARBA00022692"/>
    </source>
</evidence>
<evidence type="ECO:0000256" key="6">
    <source>
        <dbReference type="ARBA" id="ARBA00023136"/>
    </source>
</evidence>
<evidence type="ECO:0000313" key="9">
    <source>
        <dbReference type="Proteomes" id="UP000475214"/>
    </source>
</evidence>
<evidence type="ECO:0000256" key="5">
    <source>
        <dbReference type="ARBA" id="ARBA00022989"/>
    </source>
</evidence>
<dbReference type="InterPro" id="IPR017438">
    <property type="entry name" value="ATP-NAD_kinase_N"/>
</dbReference>
<keyword evidence="9" id="KW-1185">Reference proteome</keyword>
<proteinExistence type="predicted"/>
<dbReference type="GO" id="GO:0016787">
    <property type="term" value="F:hydrolase activity"/>
    <property type="evidence" value="ECO:0007669"/>
    <property type="project" value="UniProtKB-KW"/>
</dbReference>
<dbReference type="SUPFAM" id="SSF48317">
    <property type="entry name" value="Acid phosphatase/Vanadium-dependent haloperoxidase"/>
    <property type="match status" value="1"/>
</dbReference>
<dbReference type="Pfam" id="PF01569">
    <property type="entry name" value="PAP2"/>
    <property type="match status" value="1"/>
</dbReference>
<dbReference type="Pfam" id="PF00781">
    <property type="entry name" value="DAGK_cat"/>
    <property type="match status" value="1"/>
</dbReference>
<dbReference type="PANTHER" id="PTHR14969:SF62">
    <property type="entry name" value="DECAPRENYLPHOSPHORYL-5-PHOSPHORIBOSE PHOSPHATASE RV3807C-RELATED"/>
    <property type="match status" value="1"/>
</dbReference>
<accession>A0A6L9SDF5</accession>
<dbReference type="SMART" id="SM00046">
    <property type="entry name" value="DAGKc"/>
    <property type="match status" value="1"/>
</dbReference>
<organism evidence="8 9">
    <name type="scientific">Phytoactinopolyspora halotolerans</name>
    <dbReference type="NCBI Taxonomy" id="1981512"/>
    <lineage>
        <taxon>Bacteria</taxon>
        <taxon>Bacillati</taxon>
        <taxon>Actinomycetota</taxon>
        <taxon>Actinomycetes</taxon>
        <taxon>Jiangellales</taxon>
        <taxon>Jiangellaceae</taxon>
        <taxon>Phytoactinopolyspora</taxon>
    </lineage>
</organism>
<evidence type="ECO:0000256" key="4">
    <source>
        <dbReference type="ARBA" id="ARBA00022801"/>
    </source>
</evidence>
<evidence type="ECO:0000256" key="1">
    <source>
        <dbReference type="ARBA" id="ARBA00004651"/>
    </source>
</evidence>
<dbReference type="EMBL" id="JAAGOA010000019">
    <property type="protein sequence ID" value="NEE03109.1"/>
    <property type="molecule type" value="Genomic_DNA"/>
</dbReference>
<dbReference type="GO" id="GO:0016301">
    <property type="term" value="F:kinase activity"/>
    <property type="evidence" value="ECO:0007669"/>
    <property type="project" value="InterPro"/>
</dbReference>
<dbReference type="SUPFAM" id="SSF111331">
    <property type="entry name" value="NAD kinase/diacylglycerol kinase-like"/>
    <property type="match status" value="1"/>
</dbReference>
<dbReference type="AlphaFoldDB" id="A0A6L9SDF5"/>
<dbReference type="Gene3D" id="2.60.200.40">
    <property type="match status" value="1"/>
</dbReference>
<dbReference type="Proteomes" id="UP000475214">
    <property type="component" value="Unassembled WGS sequence"/>
</dbReference>
<dbReference type="InterPro" id="IPR016064">
    <property type="entry name" value="NAD/diacylglycerol_kinase_sf"/>
</dbReference>
<dbReference type="Gene3D" id="3.40.50.10330">
    <property type="entry name" value="Probable inorganic polyphosphate/atp-NAD kinase, domain 1"/>
    <property type="match status" value="1"/>
</dbReference>
<evidence type="ECO:0000256" key="2">
    <source>
        <dbReference type="ARBA" id="ARBA00022475"/>
    </source>
</evidence>
<comment type="caution">
    <text evidence="8">The sequence shown here is derived from an EMBL/GenBank/DDBJ whole genome shotgun (WGS) entry which is preliminary data.</text>
</comment>
<keyword evidence="5" id="KW-1133">Transmembrane helix</keyword>
<dbReference type="InterPro" id="IPR001206">
    <property type="entry name" value="Diacylglycerol_kinase_cat_dom"/>
</dbReference>
<dbReference type="SMART" id="SM00014">
    <property type="entry name" value="acidPPc"/>
    <property type="match status" value="1"/>
</dbReference>
<dbReference type="PANTHER" id="PTHR14969">
    <property type="entry name" value="SPHINGOSINE-1-PHOSPHATE PHOSPHOHYDROLASE"/>
    <property type="match status" value="1"/>
</dbReference>
<dbReference type="PROSITE" id="PS50146">
    <property type="entry name" value="DAGK"/>
    <property type="match status" value="1"/>
</dbReference>
<dbReference type="InterPro" id="IPR036938">
    <property type="entry name" value="PAP2/HPO_sf"/>
</dbReference>
<keyword evidence="3" id="KW-0812">Transmembrane</keyword>
<keyword evidence="6" id="KW-0472">Membrane</keyword>
<keyword evidence="4" id="KW-0378">Hydrolase</keyword>